<protein>
    <submittedName>
        <fullName evidence="2">Uncharacterized protein</fullName>
    </submittedName>
</protein>
<feature type="compositionally biased region" description="Basic residues" evidence="1">
    <location>
        <begin position="28"/>
        <end position="40"/>
    </location>
</feature>
<sequence length="48" mass="5389">MMETNTSLDVLTDEEREKLRADTEKSASRAHRAPGRRGRRSGTDGQSK</sequence>
<evidence type="ECO:0000313" key="3">
    <source>
        <dbReference type="Proteomes" id="UP001445472"/>
    </source>
</evidence>
<evidence type="ECO:0000313" key="2">
    <source>
        <dbReference type="EMBL" id="MER6613329.1"/>
    </source>
</evidence>
<accession>A0ABV1URB8</accession>
<reference evidence="2 3" key="1">
    <citation type="submission" date="2024-06" db="EMBL/GenBank/DDBJ databases">
        <title>The Natural Products Discovery Center: Release of the First 8490 Sequenced Strains for Exploring Actinobacteria Biosynthetic Diversity.</title>
        <authorList>
            <person name="Kalkreuter E."/>
            <person name="Kautsar S.A."/>
            <person name="Yang D."/>
            <person name="Bader C.D."/>
            <person name="Teijaro C.N."/>
            <person name="Fluegel L."/>
            <person name="Davis C.M."/>
            <person name="Simpson J.R."/>
            <person name="Lauterbach L."/>
            <person name="Steele A.D."/>
            <person name="Gui C."/>
            <person name="Meng S."/>
            <person name="Li G."/>
            <person name="Viehrig K."/>
            <person name="Ye F."/>
            <person name="Su P."/>
            <person name="Kiefer A.F."/>
            <person name="Nichols A."/>
            <person name="Cepeda A.J."/>
            <person name="Yan W."/>
            <person name="Fan B."/>
            <person name="Jiang Y."/>
            <person name="Adhikari A."/>
            <person name="Zheng C.-J."/>
            <person name="Schuster L."/>
            <person name="Cowan T.M."/>
            <person name="Smanski M.J."/>
            <person name="Chevrette M.G."/>
            <person name="De Carvalho L.P.S."/>
            <person name="Shen B."/>
        </authorList>
    </citation>
    <scope>NUCLEOTIDE SEQUENCE [LARGE SCALE GENOMIC DNA]</scope>
    <source>
        <strain evidence="2 3">NPDC000837</strain>
    </source>
</reference>
<dbReference type="Proteomes" id="UP001445472">
    <property type="component" value="Unassembled WGS sequence"/>
</dbReference>
<evidence type="ECO:0000256" key="1">
    <source>
        <dbReference type="SAM" id="MobiDB-lite"/>
    </source>
</evidence>
<gene>
    <name evidence="2" type="ORF">ABT276_08090</name>
</gene>
<organism evidence="2 3">
    <name type="scientific">Streptomyces xantholiticus</name>
    <dbReference type="NCBI Taxonomy" id="68285"/>
    <lineage>
        <taxon>Bacteria</taxon>
        <taxon>Bacillati</taxon>
        <taxon>Actinomycetota</taxon>
        <taxon>Actinomycetes</taxon>
        <taxon>Kitasatosporales</taxon>
        <taxon>Streptomycetaceae</taxon>
        <taxon>Streptomyces</taxon>
    </lineage>
</organism>
<name>A0ABV1URB8_9ACTN</name>
<dbReference type="RefSeq" id="WP_351975474.1">
    <property type="nucleotide sequence ID" value="NZ_JBEPBX010000005.1"/>
</dbReference>
<dbReference type="EMBL" id="JBEPBX010000005">
    <property type="protein sequence ID" value="MER6613329.1"/>
    <property type="molecule type" value="Genomic_DNA"/>
</dbReference>
<feature type="region of interest" description="Disordered" evidence="1">
    <location>
        <begin position="1"/>
        <end position="48"/>
    </location>
</feature>
<comment type="caution">
    <text evidence="2">The sequence shown here is derived from an EMBL/GenBank/DDBJ whole genome shotgun (WGS) entry which is preliminary data.</text>
</comment>
<feature type="compositionally biased region" description="Basic and acidic residues" evidence="1">
    <location>
        <begin position="13"/>
        <end position="27"/>
    </location>
</feature>
<keyword evidence="3" id="KW-1185">Reference proteome</keyword>
<proteinExistence type="predicted"/>